<dbReference type="EMBL" id="BGPR01000171">
    <property type="protein sequence ID" value="GBM01612.1"/>
    <property type="molecule type" value="Genomic_DNA"/>
</dbReference>
<keyword evidence="2" id="KW-1185">Reference proteome</keyword>
<gene>
    <name evidence="1" type="ORF">AVEN_60025_1</name>
</gene>
<evidence type="ECO:0000313" key="1">
    <source>
        <dbReference type="EMBL" id="GBM01612.1"/>
    </source>
</evidence>
<organism evidence="1 2">
    <name type="scientific">Araneus ventricosus</name>
    <name type="common">Orbweaver spider</name>
    <name type="synonym">Epeira ventricosa</name>
    <dbReference type="NCBI Taxonomy" id="182803"/>
    <lineage>
        <taxon>Eukaryota</taxon>
        <taxon>Metazoa</taxon>
        <taxon>Ecdysozoa</taxon>
        <taxon>Arthropoda</taxon>
        <taxon>Chelicerata</taxon>
        <taxon>Arachnida</taxon>
        <taxon>Araneae</taxon>
        <taxon>Araneomorphae</taxon>
        <taxon>Entelegynae</taxon>
        <taxon>Araneoidea</taxon>
        <taxon>Araneidae</taxon>
        <taxon>Araneus</taxon>
    </lineage>
</organism>
<reference evidence="1 2" key="1">
    <citation type="journal article" date="2019" name="Sci. Rep.">
        <title>Orb-weaving spider Araneus ventricosus genome elucidates the spidroin gene catalogue.</title>
        <authorList>
            <person name="Kono N."/>
            <person name="Nakamura H."/>
            <person name="Ohtoshi R."/>
            <person name="Moran D.A.P."/>
            <person name="Shinohara A."/>
            <person name="Yoshida Y."/>
            <person name="Fujiwara M."/>
            <person name="Mori M."/>
            <person name="Tomita M."/>
            <person name="Arakawa K."/>
        </authorList>
    </citation>
    <scope>NUCLEOTIDE SEQUENCE [LARGE SCALE GENOMIC DNA]</scope>
</reference>
<name>A0A4Y2CAX2_ARAVE</name>
<dbReference type="AlphaFoldDB" id="A0A4Y2CAX2"/>
<accession>A0A4Y2CAX2</accession>
<comment type="caution">
    <text evidence="1">The sequence shown here is derived from an EMBL/GenBank/DDBJ whole genome shotgun (WGS) entry which is preliminary data.</text>
</comment>
<protein>
    <recommendedName>
        <fullName evidence="3">HTH psq-type domain-containing protein</fullName>
    </recommendedName>
</protein>
<evidence type="ECO:0008006" key="3">
    <source>
        <dbReference type="Google" id="ProtNLM"/>
    </source>
</evidence>
<sequence>MSGVKRERNVLNVKKKLEILQKCDNGESARTDADDVLHEGNTISHSASLQSVESLLDHMGQREFDYGDITAVRQICVDVQGMNKQQKQRFFTDFFKQQMLKGKYLV</sequence>
<dbReference type="Proteomes" id="UP000499080">
    <property type="component" value="Unassembled WGS sequence"/>
</dbReference>
<proteinExistence type="predicted"/>
<evidence type="ECO:0000313" key="2">
    <source>
        <dbReference type="Proteomes" id="UP000499080"/>
    </source>
</evidence>